<name>A0ABT3C5L2_9MYCO</name>
<comment type="caution">
    <text evidence="2">The sequence shown here is derived from an EMBL/GenBank/DDBJ whole genome shotgun (WGS) entry which is preliminary data.</text>
</comment>
<dbReference type="Proteomes" id="UP001526201">
    <property type="component" value="Unassembled WGS sequence"/>
</dbReference>
<dbReference type="InterPro" id="IPR036237">
    <property type="entry name" value="Xyl_isomerase-like_sf"/>
</dbReference>
<dbReference type="RefSeq" id="WP_264065505.1">
    <property type="nucleotide sequence ID" value="NZ_JACKTY010000010.1"/>
</dbReference>
<feature type="domain" description="Xylose isomerase-like TIM barrel" evidence="1">
    <location>
        <begin position="35"/>
        <end position="288"/>
    </location>
</feature>
<keyword evidence="3" id="KW-1185">Reference proteome</keyword>
<dbReference type="SUPFAM" id="SSF51658">
    <property type="entry name" value="Xylose isomerase-like"/>
    <property type="match status" value="1"/>
</dbReference>
<sequence length="294" mass="32101">MTTSINATTNNTRYPLGLSSYILATPFSDTSLHEFAHVRELGYDQFEICVDDPDTLSSALTRRAAEESGLSVAVTGAFGPARDISHEDHAVQRDAKDYLRAVVDFAAAVDSPYVAGPMFTAVAVKLLQTPQERHRQLQRAAGNLREIADYAGERDVKLAMEPLNRFETHLINTVEQALELIELVDAPNIGLVLDTFHMNIEEKDLGAAIRLAGDRVFAFQASENDRGTPGSGNIDWPSLWGALDDVDYAGTVVVESFIATTEIAPIGGLWRPVAASMEQLAIDALAFLRDELRV</sequence>
<proteinExistence type="predicted"/>
<dbReference type="InterPro" id="IPR050312">
    <property type="entry name" value="IolE/XylAMocC-like"/>
</dbReference>
<protein>
    <submittedName>
        <fullName evidence="2">Sugar phosphate isomerase/epimerase</fullName>
    </submittedName>
</protein>
<gene>
    <name evidence="2" type="ORF">H7J73_01680</name>
</gene>
<dbReference type="InterPro" id="IPR013022">
    <property type="entry name" value="Xyl_isomerase-like_TIM-brl"/>
</dbReference>
<evidence type="ECO:0000259" key="1">
    <source>
        <dbReference type="Pfam" id="PF01261"/>
    </source>
</evidence>
<keyword evidence="2" id="KW-0413">Isomerase</keyword>
<dbReference type="GO" id="GO:0016853">
    <property type="term" value="F:isomerase activity"/>
    <property type="evidence" value="ECO:0007669"/>
    <property type="project" value="UniProtKB-KW"/>
</dbReference>
<dbReference type="PANTHER" id="PTHR12110">
    <property type="entry name" value="HYDROXYPYRUVATE ISOMERASE"/>
    <property type="match status" value="1"/>
</dbReference>
<dbReference type="Gene3D" id="3.20.20.150">
    <property type="entry name" value="Divalent-metal-dependent TIM barrel enzymes"/>
    <property type="match status" value="1"/>
</dbReference>
<dbReference type="Pfam" id="PF01261">
    <property type="entry name" value="AP_endonuc_2"/>
    <property type="match status" value="1"/>
</dbReference>
<dbReference type="PANTHER" id="PTHR12110:SF41">
    <property type="entry name" value="INOSOSE DEHYDRATASE"/>
    <property type="match status" value="1"/>
</dbReference>
<accession>A0ABT3C5L2</accession>
<reference evidence="2 3" key="1">
    <citation type="journal article" date="2022" name="BMC Genomics">
        <title>Comparative genome analysis of mycobacteria focusing on tRNA and non-coding RNA.</title>
        <authorList>
            <person name="Behra P.R.K."/>
            <person name="Pettersson B.M.F."/>
            <person name="Ramesh M."/>
            <person name="Das S."/>
            <person name="Dasgupta S."/>
            <person name="Kirsebom L.A."/>
        </authorList>
    </citation>
    <scope>NUCLEOTIDE SEQUENCE [LARGE SCALE GENOMIC DNA]</scope>
    <source>
        <strain evidence="2 3">DSM 44078</strain>
    </source>
</reference>
<evidence type="ECO:0000313" key="2">
    <source>
        <dbReference type="EMBL" id="MCV7224754.1"/>
    </source>
</evidence>
<dbReference type="EMBL" id="JACKTY010000010">
    <property type="protein sequence ID" value="MCV7224754.1"/>
    <property type="molecule type" value="Genomic_DNA"/>
</dbReference>
<organism evidence="2 3">
    <name type="scientific">Mycolicibacterium komossense</name>
    <dbReference type="NCBI Taxonomy" id="1779"/>
    <lineage>
        <taxon>Bacteria</taxon>
        <taxon>Bacillati</taxon>
        <taxon>Actinomycetota</taxon>
        <taxon>Actinomycetes</taxon>
        <taxon>Mycobacteriales</taxon>
        <taxon>Mycobacteriaceae</taxon>
        <taxon>Mycolicibacterium</taxon>
    </lineage>
</organism>
<evidence type="ECO:0000313" key="3">
    <source>
        <dbReference type="Proteomes" id="UP001526201"/>
    </source>
</evidence>